<sequence>MTQPAYTTPGSSPRLRRSTTDKWFGGVCGGLAQRFGLSPGLVRLLFVLSIVLPGPQVLVYLALWIVIPRG</sequence>
<dbReference type="InterPro" id="IPR007168">
    <property type="entry name" value="Phageshock_PspC_N"/>
</dbReference>
<feature type="domain" description="Phage shock protein PspC N-terminal" evidence="7">
    <location>
        <begin position="14"/>
        <end position="69"/>
    </location>
</feature>
<protein>
    <submittedName>
        <fullName evidence="8">PspC domain-containing protein</fullName>
    </submittedName>
</protein>
<dbReference type="PANTHER" id="PTHR33885">
    <property type="entry name" value="PHAGE SHOCK PROTEIN C"/>
    <property type="match status" value="1"/>
</dbReference>
<dbReference type="Pfam" id="PF04024">
    <property type="entry name" value="PspC"/>
    <property type="match status" value="1"/>
</dbReference>
<dbReference type="Proteomes" id="UP001597068">
    <property type="component" value="Unassembled WGS sequence"/>
</dbReference>
<gene>
    <name evidence="8" type="ORF">ACFQ04_00300</name>
</gene>
<evidence type="ECO:0000256" key="6">
    <source>
        <dbReference type="SAM" id="Phobius"/>
    </source>
</evidence>
<reference evidence="9" key="1">
    <citation type="journal article" date="2019" name="Int. J. Syst. Evol. Microbiol.">
        <title>The Global Catalogue of Microorganisms (GCM) 10K type strain sequencing project: providing services to taxonomists for standard genome sequencing and annotation.</title>
        <authorList>
            <consortium name="The Broad Institute Genomics Platform"/>
            <consortium name="The Broad Institute Genome Sequencing Center for Infectious Disease"/>
            <person name="Wu L."/>
            <person name="Ma J."/>
        </authorList>
    </citation>
    <scope>NUCLEOTIDE SEQUENCE [LARGE SCALE GENOMIC DNA]</scope>
    <source>
        <strain evidence="9">CCUG 50873</strain>
    </source>
</reference>
<keyword evidence="4 6" id="KW-1133">Transmembrane helix</keyword>
<proteinExistence type="predicted"/>
<dbReference type="EMBL" id="JBHTIL010000001">
    <property type="protein sequence ID" value="MFD0924165.1"/>
    <property type="molecule type" value="Genomic_DNA"/>
</dbReference>
<accession>A0ABW3G3R1</accession>
<organism evidence="8 9">
    <name type="scientific">Williamsia deligens</name>
    <dbReference type="NCBI Taxonomy" id="321325"/>
    <lineage>
        <taxon>Bacteria</taxon>
        <taxon>Bacillati</taxon>
        <taxon>Actinomycetota</taxon>
        <taxon>Actinomycetes</taxon>
        <taxon>Mycobacteriales</taxon>
        <taxon>Nocardiaceae</taxon>
        <taxon>Williamsia</taxon>
    </lineage>
</organism>
<evidence type="ECO:0000256" key="1">
    <source>
        <dbReference type="ARBA" id="ARBA00004162"/>
    </source>
</evidence>
<evidence type="ECO:0000259" key="7">
    <source>
        <dbReference type="Pfam" id="PF04024"/>
    </source>
</evidence>
<dbReference type="RefSeq" id="WP_253647770.1">
    <property type="nucleotide sequence ID" value="NZ_BAAAMO010000002.1"/>
</dbReference>
<keyword evidence="3 6" id="KW-0812">Transmembrane</keyword>
<name>A0ABW3G3R1_9NOCA</name>
<evidence type="ECO:0000256" key="2">
    <source>
        <dbReference type="ARBA" id="ARBA00022475"/>
    </source>
</evidence>
<dbReference type="InterPro" id="IPR052027">
    <property type="entry name" value="PspC"/>
</dbReference>
<evidence type="ECO:0000313" key="9">
    <source>
        <dbReference type="Proteomes" id="UP001597068"/>
    </source>
</evidence>
<evidence type="ECO:0000313" key="8">
    <source>
        <dbReference type="EMBL" id="MFD0924165.1"/>
    </source>
</evidence>
<evidence type="ECO:0000256" key="3">
    <source>
        <dbReference type="ARBA" id="ARBA00022692"/>
    </source>
</evidence>
<keyword evidence="5 6" id="KW-0472">Membrane</keyword>
<feature type="transmembrane region" description="Helical" evidence="6">
    <location>
        <begin position="44"/>
        <end position="67"/>
    </location>
</feature>
<comment type="subcellular location">
    <subcellularLocation>
        <location evidence="1">Cell membrane</location>
        <topology evidence="1">Single-pass membrane protein</topology>
    </subcellularLocation>
</comment>
<keyword evidence="9" id="KW-1185">Reference proteome</keyword>
<comment type="caution">
    <text evidence="8">The sequence shown here is derived from an EMBL/GenBank/DDBJ whole genome shotgun (WGS) entry which is preliminary data.</text>
</comment>
<evidence type="ECO:0000256" key="4">
    <source>
        <dbReference type="ARBA" id="ARBA00022989"/>
    </source>
</evidence>
<evidence type="ECO:0000256" key="5">
    <source>
        <dbReference type="ARBA" id="ARBA00023136"/>
    </source>
</evidence>
<keyword evidence="2" id="KW-1003">Cell membrane</keyword>
<dbReference type="PANTHER" id="PTHR33885:SF3">
    <property type="entry name" value="PHAGE SHOCK PROTEIN C"/>
    <property type="match status" value="1"/>
</dbReference>